<organism evidence="1">
    <name type="scientific">Tanacetum cinerariifolium</name>
    <name type="common">Dalmatian daisy</name>
    <name type="synonym">Chrysanthemum cinerariifolium</name>
    <dbReference type="NCBI Taxonomy" id="118510"/>
    <lineage>
        <taxon>Eukaryota</taxon>
        <taxon>Viridiplantae</taxon>
        <taxon>Streptophyta</taxon>
        <taxon>Embryophyta</taxon>
        <taxon>Tracheophyta</taxon>
        <taxon>Spermatophyta</taxon>
        <taxon>Magnoliopsida</taxon>
        <taxon>eudicotyledons</taxon>
        <taxon>Gunneridae</taxon>
        <taxon>Pentapetalae</taxon>
        <taxon>asterids</taxon>
        <taxon>campanulids</taxon>
        <taxon>Asterales</taxon>
        <taxon>Asteraceae</taxon>
        <taxon>Asteroideae</taxon>
        <taxon>Anthemideae</taxon>
        <taxon>Anthemidinae</taxon>
        <taxon>Tanacetum</taxon>
    </lineage>
</organism>
<dbReference type="Gene3D" id="3.90.226.10">
    <property type="entry name" value="2-enoyl-CoA Hydratase, Chain A, domain 1"/>
    <property type="match status" value="1"/>
</dbReference>
<gene>
    <name evidence="1" type="ORF">Tci_875413</name>
</gene>
<dbReference type="AlphaFoldDB" id="A0A699T3C8"/>
<name>A0A699T3C8_TANCI</name>
<protein>
    <submittedName>
        <fullName evidence="1">Uncharacterized protein</fullName>
    </submittedName>
</protein>
<accession>A0A699T3C8</accession>
<proteinExistence type="predicted"/>
<feature type="non-terminal residue" evidence="1">
    <location>
        <position position="112"/>
    </location>
</feature>
<dbReference type="InterPro" id="IPR029045">
    <property type="entry name" value="ClpP/crotonase-like_dom_sf"/>
</dbReference>
<dbReference type="SUPFAM" id="SSF52096">
    <property type="entry name" value="ClpP/crotonase"/>
    <property type="match status" value="1"/>
</dbReference>
<sequence>MPDEPQIPQYCATGVALFRLLRTVGHRASYLSVHGRFLDAVEQKRNDVVNSLVSASGEMTQAADSLNKVIAQASQLTDQKVTATALAANATYVQARNVTLATIVVALLATLT</sequence>
<evidence type="ECO:0000313" key="1">
    <source>
        <dbReference type="EMBL" id="GFD03444.1"/>
    </source>
</evidence>
<dbReference type="EMBL" id="BKCJ011205132">
    <property type="protein sequence ID" value="GFD03444.1"/>
    <property type="molecule type" value="Genomic_DNA"/>
</dbReference>
<reference evidence="1" key="1">
    <citation type="journal article" date="2019" name="Sci. Rep.">
        <title>Draft genome of Tanacetum cinerariifolium, the natural source of mosquito coil.</title>
        <authorList>
            <person name="Yamashiro T."/>
            <person name="Shiraishi A."/>
            <person name="Satake H."/>
            <person name="Nakayama K."/>
        </authorList>
    </citation>
    <scope>NUCLEOTIDE SEQUENCE</scope>
</reference>
<comment type="caution">
    <text evidence="1">The sequence shown here is derived from an EMBL/GenBank/DDBJ whole genome shotgun (WGS) entry which is preliminary data.</text>
</comment>